<accession>A0A1J0A3A7</accession>
<name>A0A1J0A3A7_9ENTE</name>
<dbReference type="Pfam" id="PF01943">
    <property type="entry name" value="Polysacc_synt"/>
    <property type="match status" value="1"/>
</dbReference>
<feature type="transmembrane region" description="Helical" evidence="6">
    <location>
        <begin position="26"/>
        <end position="47"/>
    </location>
</feature>
<feature type="transmembrane region" description="Helical" evidence="6">
    <location>
        <begin position="348"/>
        <end position="371"/>
    </location>
</feature>
<gene>
    <name evidence="7" type="ORF">BHY08_00260</name>
</gene>
<feature type="transmembrane region" description="Helical" evidence="6">
    <location>
        <begin position="436"/>
        <end position="453"/>
    </location>
</feature>
<dbReference type="PANTHER" id="PTHR30250">
    <property type="entry name" value="PST FAMILY PREDICTED COLANIC ACID TRANSPORTER"/>
    <property type="match status" value="1"/>
</dbReference>
<evidence type="ECO:0000256" key="1">
    <source>
        <dbReference type="ARBA" id="ARBA00004651"/>
    </source>
</evidence>
<dbReference type="InterPro" id="IPR002797">
    <property type="entry name" value="Polysacc_synth"/>
</dbReference>
<evidence type="ECO:0000256" key="6">
    <source>
        <dbReference type="SAM" id="Phobius"/>
    </source>
</evidence>
<feature type="transmembrane region" description="Helical" evidence="6">
    <location>
        <begin position="141"/>
        <end position="159"/>
    </location>
</feature>
<dbReference type="Proteomes" id="UP000191200">
    <property type="component" value="Chromosome"/>
</dbReference>
<feature type="transmembrane region" description="Helical" evidence="6">
    <location>
        <begin position="257"/>
        <end position="273"/>
    </location>
</feature>
<feature type="transmembrane region" description="Helical" evidence="6">
    <location>
        <begin position="307"/>
        <end position="327"/>
    </location>
</feature>
<dbReference type="OrthoDB" id="9775950at2"/>
<comment type="subcellular location">
    <subcellularLocation>
        <location evidence="1">Cell membrane</location>
        <topology evidence="1">Multi-pass membrane protein</topology>
    </subcellularLocation>
</comment>
<evidence type="ECO:0000256" key="5">
    <source>
        <dbReference type="ARBA" id="ARBA00023136"/>
    </source>
</evidence>
<evidence type="ECO:0000313" key="8">
    <source>
        <dbReference type="Proteomes" id="UP000191200"/>
    </source>
</evidence>
<feature type="transmembrane region" description="Helical" evidence="6">
    <location>
        <begin position="108"/>
        <end position="129"/>
    </location>
</feature>
<keyword evidence="2" id="KW-1003">Cell membrane</keyword>
<feature type="transmembrane region" description="Helical" evidence="6">
    <location>
        <begin position="205"/>
        <end position="224"/>
    </location>
</feature>
<dbReference type="EMBL" id="CP017267">
    <property type="protein sequence ID" value="APB30415.1"/>
    <property type="molecule type" value="Genomic_DNA"/>
</dbReference>
<dbReference type="CDD" id="cd13124">
    <property type="entry name" value="MATE_SpoVB_like"/>
    <property type="match status" value="1"/>
</dbReference>
<dbReference type="InterPro" id="IPR024923">
    <property type="entry name" value="PG_synth_SpoVB"/>
</dbReference>
<evidence type="ECO:0000256" key="4">
    <source>
        <dbReference type="ARBA" id="ARBA00022989"/>
    </source>
</evidence>
<keyword evidence="3 6" id="KW-0812">Transmembrane</keyword>
<organism evidence="7 8">
    <name type="scientific">Vagococcus teuberi</name>
    <dbReference type="NCBI Taxonomy" id="519472"/>
    <lineage>
        <taxon>Bacteria</taxon>
        <taxon>Bacillati</taxon>
        <taxon>Bacillota</taxon>
        <taxon>Bacilli</taxon>
        <taxon>Lactobacillales</taxon>
        <taxon>Enterococcaceae</taxon>
        <taxon>Vagococcus</taxon>
    </lineage>
</organism>
<feature type="transmembrane region" description="Helical" evidence="6">
    <location>
        <begin position="473"/>
        <end position="497"/>
    </location>
</feature>
<keyword evidence="8" id="KW-1185">Reference proteome</keyword>
<dbReference type="PANTHER" id="PTHR30250:SF21">
    <property type="entry name" value="LIPID II FLIPPASE MURJ"/>
    <property type="match status" value="1"/>
</dbReference>
<feature type="transmembrane region" description="Helical" evidence="6">
    <location>
        <begin position="411"/>
        <end position="430"/>
    </location>
</feature>
<feature type="transmembrane region" description="Helical" evidence="6">
    <location>
        <begin position="67"/>
        <end position="87"/>
    </location>
</feature>
<dbReference type="RefSeq" id="WP_071455978.1">
    <property type="nucleotide sequence ID" value="NZ_CP017267.1"/>
</dbReference>
<feature type="transmembrane region" description="Helical" evidence="6">
    <location>
        <begin position="377"/>
        <end position="399"/>
    </location>
</feature>
<evidence type="ECO:0000256" key="2">
    <source>
        <dbReference type="ARBA" id="ARBA00022475"/>
    </source>
</evidence>
<dbReference type="PIRSF" id="PIRSF038958">
    <property type="entry name" value="PG_synth_SpoVB"/>
    <property type="match status" value="1"/>
</dbReference>
<keyword evidence="4 6" id="KW-1133">Transmembrane helix</keyword>
<dbReference type="InterPro" id="IPR050833">
    <property type="entry name" value="Poly_Biosynth_Transport"/>
</dbReference>
<keyword evidence="5 6" id="KW-0472">Membrane</keyword>
<protein>
    <submittedName>
        <fullName evidence="7">Polysaccharide biosynthesis protein</fullName>
    </submittedName>
</protein>
<proteinExistence type="predicted"/>
<evidence type="ECO:0000313" key="7">
    <source>
        <dbReference type="EMBL" id="APB30415.1"/>
    </source>
</evidence>
<reference evidence="7 8" key="1">
    <citation type="submission" date="2016-09" db="EMBL/GenBank/DDBJ databases">
        <title>Vagococcus teuberi sp. nov., isolated from the Malian artisanal sour milk fene.</title>
        <authorList>
            <person name="Wullschleger S."/>
            <person name="Seifert C."/>
            <person name="Baumgartner S."/>
            <person name="Lacroix C."/>
            <person name="Bonfoh B."/>
            <person name="Stevens M.J."/>
            <person name="Meile L."/>
        </authorList>
    </citation>
    <scope>NUCLEOTIDE SEQUENCE [LARGE SCALE GENOMIC DNA]</scope>
    <source>
        <strain evidence="7 8">DSM 21459</strain>
    </source>
</reference>
<evidence type="ECO:0000256" key="3">
    <source>
        <dbReference type="ARBA" id="ARBA00022692"/>
    </source>
</evidence>
<dbReference type="KEGG" id="vte:BHY08_00260"/>
<sequence>MPNQNTSFEETEKELNAKEKMVRGSLWMTIGNVFSRLLGAAYVIPWYAWMGTDANIANALFNKGYNIYALFLMIATAGIPGAIAKQISHYNSLNEYGISRRLFRRTMVIMGVFGIACSGVMYLFAPILADGNADLIPVMRALSAAILIFPMMSVIRGYFQGNQNMMPSAVSQIIEQIARVFYMLLMTFIIMKVTTGDYVDAVVQSTFAAFIGMLGAFAALIWFYSKQKSRMNYLVDNSNNEVEISENHLIKEMIKQAIPFIIVGSAITLFKLVDQYTFERMMASFTNYSPKQLQALFSIFSANPDKLVMITVSLATGMAMTSLPLVTEAYTKNEKPELAKLISDNIQLLLFIMVPATLGMIVLARPMYALFYTPETLGVSVLIEASLVGLVMGYFILISTTLQGLYQNREAISLLGVGLIIKLVLQYPMIRMFETYGPLIATAIGLGVAAMLMTRSIYRITKFDLAMTAKRILLIVILGAIMSLVTWLVRSGLYTILSPDRKFQAFIIIMICVVFGIISYGWLVLRVRLADQLLGPKARKYRRKFRIK</sequence>
<feature type="transmembrane region" description="Helical" evidence="6">
    <location>
        <begin position="503"/>
        <end position="525"/>
    </location>
</feature>
<dbReference type="STRING" id="519472.BHY08_00260"/>
<feature type="transmembrane region" description="Helical" evidence="6">
    <location>
        <begin position="180"/>
        <end position="199"/>
    </location>
</feature>
<dbReference type="GO" id="GO:0005886">
    <property type="term" value="C:plasma membrane"/>
    <property type="evidence" value="ECO:0007669"/>
    <property type="project" value="UniProtKB-SubCell"/>
</dbReference>
<dbReference type="AlphaFoldDB" id="A0A1J0A3A7"/>